<accession>A0A9Q9BR08</accession>
<protein>
    <submittedName>
        <fullName evidence="2">Uncharacterized protein</fullName>
    </submittedName>
</protein>
<sequence>MNKDRVEALVEDVIQASLSGDRSRVFQYLDPELADSSNIDNEIIKPIRRVLDEPNASYSLSFEHHYPFIRALIMTDSKQPLTPVPMNQQIAGLDIVYDDETDKYFITLT</sequence>
<dbReference type="KEGG" id="mequ:KFV11_00770"/>
<organism evidence="2 4">
    <name type="scientific">Macrococcus equipercicus</name>
    <dbReference type="NCBI Taxonomy" id="69967"/>
    <lineage>
        <taxon>Bacteria</taxon>
        <taxon>Bacillati</taxon>
        <taxon>Bacillota</taxon>
        <taxon>Bacilli</taxon>
        <taxon>Bacillales</taxon>
        <taxon>Staphylococcaceae</taxon>
        <taxon>Macrococcus</taxon>
    </lineage>
</organism>
<dbReference type="EMBL" id="CP073809">
    <property type="protein sequence ID" value="UTH13939.1"/>
    <property type="molecule type" value="Genomic_DNA"/>
</dbReference>
<proteinExistence type="predicted"/>
<evidence type="ECO:0000313" key="4">
    <source>
        <dbReference type="Proteomes" id="UP001057381"/>
    </source>
</evidence>
<dbReference type="Proteomes" id="UP000295735">
    <property type="component" value="Unassembled WGS sequence"/>
</dbReference>
<dbReference type="RefSeq" id="WP_149459002.1">
    <property type="nucleotide sequence ID" value="NZ_CP073809.1"/>
</dbReference>
<dbReference type="AlphaFoldDB" id="A0A9Q9BR08"/>
<keyword evidence="3" id="KW-1185">Reference proteome</keyword>
<evidence type="ECO:0000313" key="1">
    <source>
        <dbReference type="EMBL" id="KAA1039608.1"/>
    </source>
</evidence>
<evidence type="ECO:0000313" key="2">
    <source>
        <dbReference type="EMBL" id="UTH13939.1"/>
    </source>
</evidence>
<gene>
    <name evidence="1" type="ORF">ERX35_005910</name>
    <name evidence="2" type="ORF">KFV11_00770</name>
</gene>
<reference evidence="2" key="2">
    <citation type="submission" date="2021-04" db="EMBL/GenBank/DDBJ databases">
        <title>Complete Genome Sequences of Macrococcus spp. from dog and cattle.</title>
        <authorList>
            <person name="Schwendener S."/>
            <person name="Perreten V."/>
        </authorList>
    </citation>
    <scope>NUCLEOTIDE SEQUENCE</scope>
    <source>
        <strain evidence="2">Epi0143-OL</strain>
    </source>
</reference>
<dbReference type="OrthoDB" id="9853029at2"/>
<reference evidence="1 3" key="1">
    <citation type="submission" date="2019-09" db="EMBL/GenBank/DDBJ databases">
        <authorList>
            <person name="Mazhar S."/>
            <person name="Altermann E."/>
            <person name="Hill C."/>
            <person name="Mcauliffe O."/>
        </authorList>
    </citation>
    <scope>NUCLEOTIDE SEQUENCE [LARGE SCALE GENOMIC DNA]</scope>
    <source>
        <strain evidence="1 3">ATCC 51831</strain>
    </source>
</reference>
<evidence type="ECO:0000313" key="3">
    <source>
        <dbReference type="Proteomes" id="UP000295735"/>
    </source>
</evidence>
<dbReference type="Proteomes" id="UP001057381">
    <property type="component" value="Chromosome"/>
</dbReference>
<name>A0A9Q9BR08_9STAP</name>
<dbReference type="EMBL" id="SCWC02000003">
    <property type="protein sequence ID" value="KAA1039608.1"/>
    <property type="molecule type" value="Genomic_DNA"/>
</dbReference>